<accession>A0A4R6KGQ6</accession>
<dbReference type="PANTHER" id="PTHR44942:SF4">
    <property type="entry name" value="METHYLTRANSFERASE TYPE 11 DOMAIN-CONTAINING PROTEIN"/>
    <property type="match status" value="1"/>
</dbReference>
<reference evidence="5 6" key="1">
    <citation type="submission" date="2019-03" db="EMBL/GenBank/DDBJ databases">
        <title>Genomic Encyclopedia of Type Strains, Phase III (KMG-III): the genomes of soil and plant-associated and newly described type strains.</title>
        <authorList>
            <person name="Whitman W."/>
        </authorList>
    </citation>
    <scope>NUCLEOTIDE SEQUENCE [LARGE SCALE GENOMIC DNA]</scope>
    <source>
        <strain evidence="5 6">VKM Ac-2527</strain>
    </source>
</reference>
<organism evidence="5 6">
    <name type="scientific">Kribbella caucasensis</name>
    <dbReference type="NCBI Taxonomy" id="2512215"/>
    <lineage>
        <taxon>Bacteria</taxon>
        <taxon>Bacillati</taxon>
        <taxon>Actinomycetota</taxon>
        <taxon>Actinomycetes</taxon>
        <taxon>Propionibacteriales</taxon>
        <taxon>Kribbellaceae</taxon>
        <taxon>Kribbella</taxon>
    </lineage>
</organism>
<dbReference type="InterPro" id="IPR013216">
    <property type="entry name" value="Methyltransf_11"/>
</dbReference>
<comment type="caution">
    <text evidence="5">The sequence shown here is derived from an EMBL/GenBank/DDBJ whole genome shotgun (WGS) entry which is preliminary data.</text>
</comment>
<comment type="similarity">
    <text evidence="1">Belongs to the methyltransferase superfamily.</text>
</comment>
<keyword evidence="2 5" id="KW-0489">Methyltransferase</keyword>
<dbReference type="GO" id="GO:0032259">
    <property type="term" value="P:methylation"/>
    <property type="evidence" value="ECO:0007669"/>
    <property type="project" value="UniProtKB-KW"/>
</dbReference>
<gene>
    <name evidence="5" type="ORF">EV643_105233</name>
</gene>
<protein>
    <submittedName>
        <fullName evidence="5">Methyltransferase family protein</fullName>
    </submittedName>
</protein>
<dbReference type="Pfam" id="PF08241">
    <property type="entry name" value="Methyltransf_11"/>
    <property type="match status" value="1"/>
</dbReference>
<dbReference type="Gene3D" id="3.40.50.150">
    <property type="entry name" value="Vaccinia Virus protein VP39"/>
    <property type="match status" value="1"/>
</dbReference>
<dbReference type="InterPro" id="IPR029063">
    <property type="entry name" value="SAM-dependent_MTases_sf"/>
</dbReference>
<name>A0A4R6KGQ6_9ACTN</name>
<keyword evidence="3 5" id="KW-0808">Transferase</keyword>
<dbReference type="PANTHER" id="PTHR44942">
    <property type="entry name" value="METHYLTRANSF_11 DOMAIN-CONTAINING PROTEIN"/>
    <property type="match status" value="1"/>
</dbReference>
<dbReference type="RefSeq" id="WP_238165548.1">
    <property type="nucleotide sequence ID" value="NZ_SNWQ01000005.1"/>
</dbReference>
<evidence type="ECO:0000313" key="6">
    <source>
        <dbReference type="Proteomes" id="UP000295388"/>
    </source>
</evidence>
<dbReference type="CDD" id="cd02440">
    <property type="entry name" value="AdoMet_MTases"/>
    <property type="match status" value="1"/>
</dbReference>
<evidence type="ECO:0000256" key="3">
    <source>
        <dbReference type="ARBA" id="ARBA00022679"/>
    </source>
</evidence>
<proteinExistence type="inferred from homology"/>
<evidence type="ECO:0000256" key="2">
    <source>
        <dbReference type="ARBA" id="ARBA00022603"/>
    </source>
</evidence>
<evidence type="ECO:0000259" key="4">
    <source>
        <dbReference type="Pfam" id="PF08241"/>
    </source>
</evidence>
<sequence>MVDYDGRLHRVYAAGRGLDTESLRLWMREFARLVPAERPLAVLDLGAGIGRFTPALAEEFGGPVYGVEPSAGMREQAIAGAAHPRVTYLDGAAEDIPLPDDSCDVALVYLAFHHFADQRRALRELRRVLRPGGVVLLRTQFADSMPDLPWYKYFPSARAVDAGMYLTLAETRALAEAAGLVPDEEPVWATVEGPRTLQASYERVRTRALSTFEHLPAEEIEAGFEEFERDASADPDRPLPLFPAAVLVLRCPSGS</sequence>
<dbReference type="Proteomes" id="UP000295388">
    <property type="component" value="Unassembled WGS sequence"/>
</dbReference>
<evidence type="ECO:0000313" key="5">
    <source>
        <dbReference type="EMBL" id="TDO50003.1"/>
    </source>
</evidence>
<dbReference type="GO" id="GO:0008757">
    <property type="term" value="F:S-adenosylmethionine-dependent methyltransferase activity"/>
    <property type="evidence" value="ECO:0007669"/>
    <property type="project" value="InterPro"/>
</dbReference>
<keyword evidence="6" id="KW-1185">Reference proteome</keyword>
<evidence type="ECO:0000256" key="1">
    <source>
        <dbReference type="ARBA" id="ARBA00008361"/>
    </source>
</evidence>
<dbReference type="SUPFAM" id="SSF53335">
    <property type="entry name" value="S-adenosyl-L-methionine-dependent methyltransferases"/>
    <property type="match status" value="1"/>
</dbReference>
<feature type="domain" description="Methyltransferase type 11" evidence="4">
    <location>
        <begin position="43"/>
        <end position="136"/>
    </location>
</feature>
<dbReference type="InterPro" id="IPR051052">
    <property type="entry name" value="Diverse_substrate_MTase"/>
</dbReference>
<dbReference type="AlphaFoldDB" id="A0A4R6KGQ6"/>
<dbReference type="EMBL" id="SNWQ01000005">
    <property type="protein sequence ID" value="TDO50003.1"/>
    <property type="molecule type" value="Genomic_DNA"/>
</dbReference>